<dbReference type="Proteomes" id="UP000681720">
    <property type="component" value="Unassembled WGS sequence"/>
</dbReference>
<evidence type="ECO:0000313" key="1">
    <source>
        <dbReference type="EMBL" id="CAF4004895.1"/>
    </source>
</evidence>
<dbReference type="Proteomes" id="UP000663866">
    <property type="component" value="Unassembled WGS sequence"/>
</dbReference>
<dbReference type="Proteomes" id="UP000676336">
    <property type="component" value="Unassembled WGS sequence"/>
</dbReference>
<comment type="caution">
    <text evidence="4">The sequence shown here is derived from an EMBL/GenBank/DDBJ whole genome shotgun (WGS) entry which is preliminary data.</text>
</comment>
<keyword evidence="5" id="KW-1185">Reference proteome</keyword>
<dbReference type="AlphaFoldDB" id="A0A820C4J3"/>
<dbReference type="EMBL" id="CAJOBG010007427">
    <property type="protein sequence ID" value="CAF4216481.1"/>
    <property type="molecule type" value="Genomic_DNA"/>
</dbReference>
<sequence length="378" mass="43614">MAVDFGFDEESGVELSYIGWSYDKRIKLIEPPHDDPVESQSGLQLHDSKEINLNQRLADDHVTYRSGLQLNDSNDTSVYTTNEIKIRSAGDAEESQTMCYMQKSRSNRQNGYMLINSIETEDKIHMGYRLRFKRDIYDQPLVNNHVHKTCYVKITRKLPSIKRIKQQLLKSVPVSQNVMNDTSLNESLQDIVSKVLDIDEEVSRHTDSYVSINISDEESSAYGISQLYQSSYQSLSSMNAYDDNNIVSSSTSFSQPVTSTPQKIISTQVKRRRTMAQENHGENIIERQRANQFVYQSDIEQLNFRNVLDADAKKQENVIERPCAYVTDSEEQNVHHILEVEERLLELFGQNRRDNVAVCFDVYEDVCGYGWEKKAIEF</sequence>
<evidence type="ECO:0000313" key="2">
    <source>
        <dbReference type="EMBL" id="CAF4024463.1"/>
    </source>
</evidence>
<dbReference type="EMBL" id="CAJOBJ010005217">
    <property type="protein sequence ID" value="CAF4024463.1"/>
    <property type="molecule type" value="Genomic_DNA"/>
</dbReference>
<organism evidence="4 5">
    <name type="scientific">Rotaria magnacalcarata</name>
    <dbReference type="NCBI Taxonomy" id="392030"/>
    <lineage>
        <taxon>Eukaryota</taxon>
        <taxon>Metazoa</taxon>
        <taxon>Spiralia</taxon>
        <taxon>Gnathifera</taxon>
        <taxon>Rotifera</taxon>
        <taxon>Eurotatoria</taxon>
        <taxon>Bdelloidea</taxon>
        <taxon>Philodinida</taxon>
        <taxon>Philodinidae</taxon>
        <taxon>Rotaria</taxon>
    </lineage>
</organism>
<accession>A0A820C4J3</accession>
<evidence type="ECO:0000313" key="5">
    <source>
        <dbReference type="Proteomes" id="UP000663866"/>
    </source>
</evidence>
<protein>
    <submittedName>
        <fullName evidence="4">Uncharacterized protein</fullName>
    </submittedName>
</protein>
<name>A0A820C4J3_9BILA</name>
<dbReference type="EMBL" id="CAJOBI010004541">
    <property type="protein sequence ID" value="CAF4004895.1"/>
    <property type="molecule type" value="Genomic_DNA"/>
</dbReference>
<reference evidence="4" key="1">
    <citation type="submission" date="2021-02" db="EMBL/GenBank/DDBJ databases">
        <authorList>
            <person name="Nowell W R."/>
        </authorList>
    </citation>
    <scope>NUCLEOTIDE SEQUENCE</scope>
</reference>
<evidence type="ECO:0000313" key="3">
    <source>
        <dbReference type="EMBL" id="CAF4134457.1"/>
    </source>
</evidence>
<evidence type="ECO:0000313" key="4">
    <source>
        <dbReference type="EMBL" id="CAF4216481.1"/>
    </source>
</evidence>
<proteinExistence type="predicted"/>
<gene>
    <name evidence="2" type="ORF">GIL414_LOCUS13058</name>
    <name evidence="4" type="ORF">OVN521_LOCUS27195</name>
    <name evidence="1" type="ORF">SMN809_LOCUS12143</name>
    <name evidence="3" type="ORF">UXM345_LOCUS24193</name>
</gene>
<dbReference type="Proteomes" id="UP000663842">
    <property type="component" value="Unassembled WGS sequence"/>
</dbReference>
<dbReference type="EMBL" id="CAJOBF010004346">
    <property type="protein sequence ID" value="CAF4134457.1"/>
    <property type="molecule type" value="Genomic_DNA"/>
</dbReference>